<sequence>MARVHIKGRDGIELDIDALPGTALMDALRDANTGVEGTCGGMMSCGTCHVYVQADWLVRLPAKSQDEADMLEAIGEIVPVKPTSRLSCQIAMTEELSGLHLEIGPPT</sequence>
<evidence type="ECO:0000256" key="2">
    <source>
        <dbReference type="ARBA" id="ARBA00022714"/>
    </source>
</evidence>
<dbReference type="RefSeq" id="WP_133880659.1">
    <property type="nucleotide sequence ID" value="NZ_MWIN01000030.1"/>
</dbReference>
<dbReference type="PROSITE" id="PS51085">
    <property type="entry name" value="2FE2S_FER_2"/>
    <property type="match status" value="1"/>
</dbReference>
<evidence type="ECO:0000313" key="9">
    <source>
        <dbReference type="Proteomes" id="UP000295341"/>
    </source>
</evidence>
<keyword evidence="3" id="KW-0479">Metal-binding</keyword>
<dbReference type="Gene3D" id="3.10.20.30">
    <property type="match status" value="1"/>
</dbReference>
<evidence type="ECO:0000259" key="7">
    <source>
        <dbReference type="PROSITE" id="PS51085"/>
    </source>
</evidence>
<comment type="similarity">
    <text evidence="1">Belongs to the adrenodoxin/putidaredoxin family.</text>
</comment>
<keyword evidence="9" id="KW-1185">Reference proteome</keyword>
<dbReference type="GO" id="GO:0051537">
    <property type="term" value="F:2 iron, 2 sulfur cluster binding"/>
    <property type="evidence" value="ECO:0007669"/>
    <property type="project" value="UniProtKB-KW"/>
</dbReference>
<gene>
    <name evidence="8" type="ORF">DFR24_1521</name>
</gene>
<dbReference type="PANTHER" id="PTHR23426:SF65">
    <property type="entry name" value="FERREDOXIN-2, MITOCHONDRIAL"/>
    <property type="match status" value="1"/>
</dbReference>
<dbReference type="OrthoDB" id="9799640at2"/>
<protein>
    <submittedName>
        <fullName evidence="8">2Fe-2S ferredoxin</fullName>
    </submittedName>
</protein>
<dbReference type="CDD" id="cd00207">
    <property type="entry name" value="fer2"/>
    <property type="match status" value="1"/>
</dbReference>
<dbReference type="GO" id="GO:0046872">
    <property type="term" value="F:metal ion binding"/>
    <property type="evidence" value="ECO:0007669"/>
    <property type="project" value="UniProtKB-KW"/>
</dbReference>
<proteinExistence type="inferred from homology"/>
<dbReference type="EMBL" id="SOBT01000008">
    <property type="protein sequence ID" value="TDU32133.1"/>
    <property type="molecule type" value="Genomic_DNA"/>
</dbReference>
<dbReference type="InterPro" id="IPR001055">
    <property type="entry name" value="Adrenodoxin-like"/>
</dbReference>
<comment type="cofactor">
    <cofactor evidence="6">
        <name>[2Fe-2S] cluster</name>
        <dbReference type="ChEBI" id="CHEBI:190135"/>
    </cofactor>
</comment>
<evidence type="ECO:0000256" key="5">
    <source>
        <dbReference type="ARBA" id="ARBA00023014"/>
    </source>
</evidence>
<dbReference type="InterPro" id="IPR012675">
    <property type="entry name" value="Beta-grasp_dom_sf"/>
</dbReference>
<organism evidence="8 9">
    <name type="scientific">Panacagrimonas perspica</name>
    <dbReference type="NCBI Taxonomy" id="381431"/>
    <lineage>
        <taxon>Bacteria</taxon>
        <taxon>Pseudomonadati</taxon>
        <taxon>Pseudomonadota</taxon>
        <taxon>Gammaproteobacteria</taxon>
        <taxon>Nevskiales</taxon>
        <taxon>Nevskiaceae</taxon>
        <taxon>Panacagrimonas</taxon>
    </lineage>
</organism>
<feature type="domain" description="2Fe-2S ferredoxin-type" evidence="7">
    <location>
        <begin position="2"/>
        <end position="107"/>
    </location>
</feature>
<comment type="caution">
    <text evidence="8">The sequence shown here is derived from an EMBL/GenBank/DDBJ whole genome shotgun (WGS) entry which is preliminary data.</text>
</comment>
<dbReference type="SUPFAM" id="SSF54292">
    <property type="entry name" value="2Fe-2S ferredoxin-like"/>
    <property type="match status" value="1"/>
</dbReference>
<name>A0A4R7PDB3_9GAMM</name>
<dbReference type="InterPro" id="IPR001041">
    <property type="entry name" value="2Fe-2S_ferredoxin-type"/>
</dbReference>
<accession>A0A4R7PDB3</accession>
<keyword evidence="2" id="KW-0001">2Fe-2S</keyword>
<dbReference type="GO" id="GO:0009055">
    <property type="term" value="F:electron transfer activity"/>
    <property type="evidence" value="ECO:0007669"/>
    <property type="project" value="TreeGrafter"/>
</dbReference>
<dbReference type="GO" id="GO:0140647">
    <property type="term" value="P:P450-containing electron transport chain"/>
    <property type="evidence" value="ECO:0007669"/>
    <property type="project" value="InterPro"/>
</dbReference>
<evidence type="ECO:0000256" key="3">
    <source>
        <dbReference type="ARBA" id="ARBA00022723"/>
    </source>
</evidence>
<dbReference type="InterPro" id="IPR036010">
    <property type="entry name" value="2Fe-2S_ferredoxin-like_sf"/>
</dbReference>
<dbReference type="Proteomes" id="UP000295341">
    <property type="component" value="Unassembled WGS sequence"/>
</dbReference>
<keyword evidence="4" id="KW-0408">Iron</keyword>
<keyword evidence="5" id="KW-0411">Iron-sulfur</keyword>
<dbReference type="Pfam" id="PF00111">
    <property type="entry name" value="Fer2"/>
    <property type="match status" value="1"/>
</dbReference>
<reference evidence="8 9" key="1">
    <citation type="submission" date="2019-03" db="EMBL/GenBank/DDBJ databases">
        <title>Genomic Encyclopedia of Type Strains, Phase IV (KMG-IV): sequencing the most valuable type-strain genomes for metagenomic binning, comparative biology and taxonomic classification.</title>
        <authorList>
            <person name="Goeker M."/>
        </authorList>
    </citation>
    <scope>NUCLEOTIDE SEQUENCE [LARGE SCALE GENOMIC DNA]</scope>
    <source>
        <strain evidence="8 9">DSM 26377</strain>
    </source>
</reference>
<evidence type="ECO:0000256" key="1">
    <source>
        <dbReference type="ARBA" id="ARBA00010914"/>
    </source>
</evidence>
<evidence type="ECO:0000256" key="6">
    <source>
        <dbReference type="ARBA" id="ARBA00034078"/>
    </source>
</evidence>
<dbReference type="PANTHER" id="PTHR23426">
    <property type="entry name" value="FERREDOXIN/ADRENODOXIN"/>
    <property type="match status" value="1"/>
</dbReference>
<dbReference type="AlphaFoldDB" id="A0A4R7PDB3"/>
<evidence type="ECO:0000313" key="8">
    <source>
        <dbReference type="EMBL" id="TDU32133.1"/>
    </source>
</evidence>
<evidence type="ECO:0000256" key="4">
    <source>
        <dbReference type="ARBA" id="ARBA00023004"/>
    </source>
</evidence>